<name>A0A7J7MN70_9MAGN</name>
<comment type="caution">
    <text evidence="1">The sequence shown here is derived from an EMBL/GenBank/DDBJ whole genome shotgun (WGS) entry which is preliminary data.</text>
</comment>
<feature type="non-terminal residue" evidence="1">
    <location>
        <position position="1"/>
    </location>
</feature>
<dbReference type="Proteomes" id="UP000541444">
    <property type="component" value="Unassembled WGS sequence"/>
</dbReference>
<organism evidence="1 2">
    <name type="scientific">Kingdonia uniflora</name>
    <dbReference type="NCBI Taxonomy" id="39325"/>
    <lineage>
        <taxon>Eukaryota</taxon>
        <taxon>Viridiplantae</taxon>
        <taxon>Streptophyta</taxon>
        <taxon>Embryophyta</taxon>
        <taxon>Tracheophyta</taxon>
        <taxon>Spermatophyta</taxon>
        <taxon>Magnoliopsida</taxon>
        <taxon>Ranunculales</taxon>
        <taxon>Circaeasteraceae</taxon>
        <taxon>Kingdonia</taxon>
    </lineage>
</organism>
<evidence type="ECO:0000313" key="2">
    <source>
        <dbReference type="Proteomes" id="UP000541444"/>
    </source>
</evidence>
<dbReference type="EMBL" id="JACGCM010001346">
    <property type="protein sequence ID" value="KAF6156326.1"/>
    <property type="molecule type" value="Genomic_DNA"/>
</dbReference>
<evidence type="ECO:0000313" key="1">
    <source>
        <dbReference type="EMBL" id="KAF6156326.1"/>
    </source>
</evidence>
<reference evidence="1 2" key="1">
    <citation type="journal article" date="2020" name="IScience">
        <title>Genome Sequencing of the Endangered Kingdonia uniflora (Circaeasteraceae, Ranunculales) Reveals Potential Mechanisms of Evolutionary Specialization.</title>
        <authorList>
            <person name="Sun Y."/>
            <person name="Deng T."/>
            <person name="Zhang A."/>
            <person name="Moore M.J."/>
            <person name="Landis J.B."/>
            <person name="Lin N."/>
            <person name="Zhang H."/>
            <person name="Zhang X."/>
            <person name="Huang J."/>
            <person name="Zhang X."/>
            <person name="Sun H."/>
            <person name="Wang H."/>
        </authorList>
    </citation>
    <scope>NUCLEOTIDE SEQUENCE [LARGE SCALE GENOMIC DNA]</scope>
    <source>
        <strain evidence="1">TB1705</strain>
        <tissue evidence="1">Leaf</tissue>
    </source>
</reference>
<dbReference type="AlphaFoldDB" id="A0A7J7MN70"/>
<gene>
    <name evidence="1" type="ORF">GIB67_013770</name>
</gene>
<accession>A0A7J7MN70</accession>
<proteinExistence type="predicted"/>
<keyword evidence="2" id="KW-1185">Reference proteome</keyword>
<sequence>QKSTIFDTQPLSAIKLQSLLPQFLSLSPLDDNSSSPTLSLKWNHWLQRWRFFFKPIGSNPKISSFFSYLPKSKPISSSSIFSPLTSPQTKTLILKHPQTSPL</sequence>
<protein>
    <submittedName>
        <fullName evidence="1">Uncharacterized protein</fullName>
    </submittedName>
</protein>